<accession>A0ABM0JNY7</accession>
<dbReference type="PANTHER" id="PTHR47508">
    <property type="entry name" value="SAM DOMAIN-CONTAINING PROTEIN-RELATED"/>
    <property type="match status" value="1"/>
</dbReference>
<keyword evidence="4" id="KW-1185">Reference proteome</keyword>
<name>A0ABM0JNY7_APLCA</name>
<dbReference type="InterPro" id="IPR016024">
    <property type="entry name" value="ARM-type_fold"/>
</dbReference>
<feature type="compositionally biased region" description="Polar residues" evidence="1">
    <location>
        <begin position="1329"/>
        <end position="1347"/>
    </location>
</feature>
<proteinExistence type="predicted"/>
<dbReference type="Gene3D" id="1.10.533.10">
    <property type="entry name" value="Death Domain, Fas"/>
    <property type="match status" value="1"/>
</dbReference>
<dbReference type="CDD" id="cd08311">
    <property type="entry name" value="Death_p75NR"/>
    <property type="match status" value="1"/>
</dbReference>
<feature type="domain" description="Death" evidence="2">
    <location>
        <begin position="809"/>
        <end position="874"/>
    </location>
</feature>
<dbReference type="Gene3D" id="3.40.50.10140">
    <property type="entry name" value="Toll/interleukin-1 receptor homology (TIR) domain"/>
    <property type="match status" value="2"/>
</dbReference>
<evidence type="ECO:0000259" key="2">
    <source>
        <dbReference type="PROSITE" id="PS50017"/>
    </source>
</evidence>
<dbReference type="PROSITE" id="PS50104">
    <property type="entry name" value="TIR"/>
    <property type="match status" value="1"/>
</dbReference>
<dbReference type="Proteomes" id="UP000694888">
    <property type="component" value="Unplaced"/>
</dbReference>
<gene>
    <name evidence="5" type="primary">LOC101850562</name>
</gene>
<evidence type="ECO:0000313" key="4">
    <source>
        <dbReference type="Proteomes" id="UP000694888"/>
    </source>
</evidence>
<dbReference type="SUPFAM" id="SSF48371">
    <property type="entry name" value="ARM repeat"/>
    <property type="match status" value="1"/>
</dbReference>
<reference evidence="5" key="1">
    <citation type="submission" date="2025-08" db="UniProtKB">
        <authorList>
            <consortium name="RefSeq"/>
        </authorList>
    </citation>
    <scope>IDENTIFICATION</scope>
</reference>
<protein>
    <submittedName>
        <fullName evidence="5">Uncharacterized protein LOC101850562</fullName>
    </submittedName>
</protein>
<feature type="region of interest" description="Disordered" evidence="1">
    <location>
        <begin position="1060"/>
        <end position="1081"/>
    </location>
</feature>
<dbReference type="RefSeq" id="XP_005098116.2">
    <property type="nucleotide sequence ID" value="XM_005098059.3"/>
</dbReference>
<feature type="region of interest" description="Disordered" evidence="1">
    <location>
        <begin position="1271"/>
        <end position="1422"/>
    </location>
</feature>
<dbReference type="InterPro" id="IPR035897">
    <property type="entry name" value="Toll_tir_struct_dom_sf"/>
</dbReference>
<sequence length="1422" mass="160221">MEVSDYYGCYKKYMGTWSQKVLNKDLVRANKKIIMDFYINSHLDTWQLGEEAFKAQTTVGGLLKNQLDDPWKTLDDLSAVSSYLKRTSALFRTPDFPPSSTVCGHVARMLRDLFANMGQLGYAEELYSDMFDFAISVNQSQFPNSDDLISAFENVLAFFRKLKKEHFPKNCDIFPDAAKRFKEALEVLDMKYLTHPAFASVVVNNLLEPAFKDQKKYSRQWVELVPALLKRPCEDTFIACDTVMRHDKSFKWKEYPEVASEVFDLIAKFFQDKSRSAQWADTDLKMIIRLTKQFLEGLRKSKMLKEYGEKMLFFAIHLVEINRDLLFELSVVVSEKLDVDVKKNKAAVMAAIQRYLEIVKSEDLPWDENRNLLDALKNIVQSVTEPVKDAKTFSVDEIGVFVSVAAICLQHDPLDPHTGGFASTHYLIFNKIMGNISGWLEALNRFDLAAELIPDIVKTFDSQDEAVDMLSSRYLMDFSRQSSGAEAVGPYLGNLIEVYKRNDGSNSMYVMTIAGAIESIYPANPKGFKSYYQEMFTDLIESANQIVVTWLARLFWKVSKTQPELFSEEDLEKLLSKAREDQSNQPILLQMIQELCKRRPSAMIKHIDKIFDESGWQPVLLCWMNDMISTLALHDQSVADKSLTYLLQSAMAHQDKANLLTSLNAIRLIGFKYPDTLKLRRSEVEGLSCVDADGKSIQTTILDMIDGKTPSDLAHQLESQLQEVSGLALRVEDTEEAVTEVHTQLDRQGADLDKVKNDVTEQGQRLDHVEETVDETVAKVEVIDQKTLSHAPYWSRDVSKLLNPESEHDWRLLGSRLGYSNDDIRSWAQQADPCMAMFNEWYATRKTSEATFAILTQLQEMDRMDAAIVVENAMKNAEAVVEDEDFEYASPPPIFISYQWGHQEEVKLLKQHLEMAGYECWLDIGQMGGGDKLFEKIDNGIRAAKVVISCVTEKYAKSPNCNREVNLSVGLNKSLIPLLMEKCVWPPPGSMGPIFSEFLYIRFYQQPGEELDDQRYWPGDKFQELLMQLSTFGLTPDEGKIQPVYRNWWMPKVEEIKIDKSKTRDGGNGSQKQQEEFDKQAAETPDVFISYQWGKQPNIIKLYERLTSLGFTCWLDIKQMGGGDSLYDKIDRGLRGSRVVLSCVTQKYSLSANCRREVSLADALKKPLVPLLLEKMTWPPAGPMSMVMTQLLYIDFSQDDAEESTWTGPKFRELEAKIREHVKGAPSDFSGGSSSSDQVNDQVAAIVTTHPKGSRTSTSSKSSVKMTTFEVSFPDSGSSSKAANSNEGSQKNTGSENTSESSLDSSHSRAQVKTKAVLELGKPVRKKSSLQSPNPDSGAVDSSNDLSIDTVPSAKSRSAANETNPEEKRRRISTMKDPLQETLANPQPKPSPQTGDGGQGGKPSKTKAAAVGKRTSKACVLM</sequence>
<dbReference type="Pfam" id="PF00531">
    <property type="entry name" value="Death"/>
    <property type="match status" value="1"/>
</dbReference>
<dbReference type="SUPFAM" id="SSF47986">
    <property type="entry name" value="DEATH domain"/>
    <property type="match status" value="1"/>
</dbReference>
<organism evidence="4 5">
    <name type="scientific">Aplysia californica</name>
    <name type="common">California sea hare</name>
    <dbReference type="NCBI Taxonomy" id="6500"/>
    <lineage>
        <taxon>Eukaryota</taxon>
        <taxon>Metazoa</taxon>
        <taxon>Spiralia</taxon>
        <taxon>Lophotrochozoa</taxon>
        <taxon>Mollusca</taxon>
        <taxon>Gastropoda</taxon>
        <taxon>Heterobranchia</taxon>
        <taxon>Euthyneura</taxon>
        <taxon>Tectipleura</taxon>
        <taxon>Aplysiida</taxon>
        <taxon>Aplysioidea</taxon>
        <taxon>Aplysiidae</taxon>
        <taxon>Aplysia</taxon>
    </lineage>
</organism>
<evidence type="ECO:0000313" key="5">
    <source>
        <dbReference type="RefSeq" id="XP_005098116.2"/>
    </source>
</evidence>
<dbReference type="InterPro" id="IPR000488">
    <property type="entry name" value="Death_dom"/>
</dbReference>
<dbReference type="SUPFAM" id="SSF52200">
    <property type="entry name" value="Toll/Interleukin receptor TIR domain"/>
    <property type="match status" value="2"/>
</dbReference>
<dbReference type="GeneID" id="101850562"/>
<evidence type="ECO:0000256" key="1">
    <source>
        <dbReference type="SAM" id="MobiDB-lite"/>
    </source>
</evidence>
<dbReference type="Pfam" id="PF13676">
    <property type="entry name" value="TIR_2"/>
    <property type="match status" value="2"/>
</dbReference>
<feature type="compositionally biased region" description="Polar residues" evidence="1">
    <location>
        <begin position="1275"/>
        <end position="1294"/>
    </location>
</feature>
<dbReference type="InterPro" id="IPR000157">
    <property type="entry name" value="TIR_dom"/>
</dbReference>
<feature type="compositionally biased region" description="Low complexity" evidence="1">
    <location>
        <begin position="1295"/>
        <end position="1305"/>
    </location>
</feature>
<dbReference type="PANTHER" id="PTHR47508:SF1">
    <property type="entry name" value="NON-SPECIFIC SERINE_THREONINE PROTEIN KINASE"/>
    <property type="match status" value="1"/>
</dbReference>
<feature type="domain" description="TIR" evidence="3">
    <location>
        <begin position="890"/>
        <end position="1003"/>
    </location>
</feature>
<feature type="compositionally biased region" description="Polar residues" evidence="1">
    <location>
        <begin position="1353"/>
        <end position="1363"/>
    </location>
</feature>
<evidence type="ECO:0000259" key="3">
    <source>
        <dbReference type="PROSITE" id="PS50104"/>
    </source>
</evidence>
<dbReference type="PROSITE" id="PS50017">
    <property type="entry name" value="DEATH_DOMAIN"/>
    <property type="match status" value="1"/>
</dbReference>
<dbReference type="InterPro" id="IPR011029">
    <property type="entry name" value="DEATH-like_dom_sf"/>
</dbReference>